<evidence type="ECO:0000313" key="1">
    <source>
        <dbReference type="EMBL" id="MQL92885.1"/>
    </source>
</evidence>
<dbReference type="EMBL" id="NMUH01001496">
    <property type="protein sequence ID" value="MQL92885.1"/>
    <property type="molecule type" value="Genomic_DNA"/>
</dbReference>
<accession>A0A843VAE2</accession>
<evidence type="ECO:0000313" key="2">
    <source>
        <dbReference type="Proteomes" id="UP000652761"/>
    </source>
</evidence>
<proteinExistence type="predicted"/>
<sequence length="134" mass="15289">MDSDMKECRNTNKHCTCRQPGRGCRQMAADRAQIFWLCRYLSTAEGHLSIASYSPELWKSGKHAPVDSFGLAVDSFSVSPCGSAHVRVRDWGNEKVRMARIGVNSITNKRETRFYKNMRDKNPLTKGFTKEEKN</sequence>
<dbReference type="AlphaFoldDB" id="A0A843VAE2"/>
<comment type="caution">
    <text evidence="1">The sequence shown here is derived from an EMBL/GenBank/DDBJ whole genome shotgun (WGS) entry which is preliminary data.</text>
</comment>
<keyword evidence="2" id="KW-1185">Reference proteome</keyword>
<organism evidence="1 2">
    <name type="scientific">Colocasia esculenta</name>
    <name type="common">Wild taro</name>
    <name type="synonym">Arum esculentum</name>
    <dbReference type="NCBI Taxonomy" id="4460"/>
    <lineage>
        <taxon>Eukaryota</taxon>
        <taxon>Viridiplantae</taxon>
        <taxon>Streptophyta</taxon>
        <taxon>Embryophyta</taxon>
        <taxon>Tracheophyta</taxon>
        <taxon>Spermatophyta</taxon>
        <taxon>Magnoliopsida</taxon>
        <taxon>Liliopsida</taxon>
        <taxon>Araceae</taxon>
        <taxon>Aroideae</taxon>
        <taxon>Colocasieae</taxon>
        <taxon>Colocasia</taxon>
    </lineage>
</organism>
<dbReference type="Proteomes" id="UP000652761">
    <property type="component" value="Unassembled WGS sequence"/>
</dbReference>
<gene>
    <name evidence="1" type="ORF">Taro_025516</name>
</gene>
<feature type="non-terminal residue" evidence="1">
    <location>
        <position position="1"/>
    </location>
</feature>
<protein>
    <submittedName>
        <fullName evidence="1">Uncharacterized protein</fullName>
    </submittedName>
</protein>
<name>A0A843VAE2_COLES</name>
<reference evidence="1" key="1">
    <citation type="submission" date="2017-07" db="EMBL/GenBank/DDBJ databases">
        <title>Taro Niue Genome Assembly and Annotation.</title>
        <authorList>
            <person name="Atibalentja N."/>
            <person name="Keating K."/>
            <person name="Fields C.J."/>
        </authorList>
    </citation>
    <scope>NUCLEOTIDE SEQUENCE</scope>
    <source>
        <strain evidence="1">Niue_2</strain>
        <tissue evidence="1">Leaf</tissue>
    </source>
</reference>